<reference evidence="2 3" key="1">
    <citation type="submission" date="2018-08" db="EMBL/GenBank/DDBJ databases">
        <title>Thalassotalea euphylliae genome.</title>
        <authorList>
            <person name="Summers S."/>
            <person name="Rice S.A."/>
            <person name="Freckelton M.L."/>
            <person name="Nedved B.T."/>
            <person name="Hadfield M.G."/>
        </authorList>
    </citation>
    <scope>NUCLEOTIDE SEQUENCE [LARGE SCALE GENOMIC DNA]</scope>
    <source>
        <strain evidence="2 3">H1</strain>
    </source>
</reference>
<dbReference type="Proteomes" id="UP000256478">
    <property type="component" value="Unassembled WGS sequence"/>
</dbReference>
<dbReference type="Gene3D" id="3.40.630.30">
    <property type="match status" value="1"/>
</dbReference>
<dbReference type="InterPro" id="IPR000182">
    <property type="entry name" value="GNAT_dom"/>
</dbReference>
<dbReference type="PANTHER" id="PTHR43233:SF1">
    <property type="entry name" value="FAMILY N-ACETYLTRANSFERASE, PUTATIVE (AFU_ORTHOLOGUE AFUA_6G03350)-RELATED"/>
    <property type="match status" value="1"/>
</dbReference>
<dbReference type="InterPro" id="IPR053144">
    <property type="entry name" value="Acetyltransferase_Butenolide"/>
</dbReference>
<dbReference type="PANTHER" id="PTHR43233">
    <property type="entry name" value="FAMILY N-ACETYLTRANSFERASE, PUTATIVE (AFU_ORTHOLOGUE AFUA_6G03350)-RELATED"/>
    <property type="match status" value="1"/>
</dbReference>
<name>A0A3E0TKQ6_9GAMM</name>
<dbReference type="RefSeq" id="WP_116006316.1">
    <property type="nucleotide sequence ID" value="NZ_QUOU01000001.1"/>
</dbReference>
<dbReference type="OrthoDB" id="3216107at2"/>
<protein>
    <submittedName>
        <fullName evidence="2">N-acetyltransferase</fullName>
    </submittedName>
</protein>
<feature type="domain" description="N-acetyltransferase" evidence="1">
    <location>
        <begin position="5"/>
        <end position="145"/>
    </location>
</feature>
<keyword evidence="2" id="KW-0808">Transferase</keyword>
<comment type="caution">
    <text evidence="2">The sequence shown here is derived from an EMBL/GenBank/DDBJ whole genome shotgun (WGS) entry which is preliminary data.</text>
</comment>
<evidence type="ECO:0000313" key="2">
    <source>
        <dbReference type="EMBL" id="REL25151.1"/>
    </source>
</evidence>
<accession>A0A3E0TKQ6</accession>
<dbReference type="PROSITE" id="PS51186">
    <property type="entry name" value="GNAT"/>
    <property type="match status" value="1"/>
</dbReference>
<evidence type="ECO:0000313" key="3">
    <source>
        <dbReference type="Proteomes" id="UP000256478"/>
    </source>
</evidence>
<sequence length="145" mass="16283">MDGYRISCQLNEMSFEVIHDFISSSYWAAGMPADTLHKALANSLCFAVLNQQNNTVAFARVITDKATFAYLADVFVVAGERGEGLSKYLVEYIVNHDDLQGLRRFMLATFDAHSLYEKFGFSAVDATESQSLMQIRDADVYLRDS</sequence>
<dbReference type="SUPFAM" id="SSF55729">
    <property type="entry name" value="Acyl-CoA N-acyltransferases (Nat)"/>
    <property type="match status" value="1"/>
</dbReference>
<dbReference type="Pfam" id="PF13508">
    <property type="entry name" value="Acetyltransf_7"/>
    <property type="match status" value="1"/>
</dbReference>
<dbReference type="InterPro" id="IPR016181">
    <property type="entry name" value="Acyl_CoA_acyltransferase"/>
</dbReference>
<dbReference type="GO" id="GO:0016747">
    <property type="term" value="F:acyltransferase activity, transferring groups other than amino-acyl groups"/>
    <property type="evidence" value="ECO:0007669"/>
    <property type="project" value="InterPro"/>
</dbReference>
<organism evidence="2 3">
    <name type="scientific">Thalassotalea euphylliae</name>
    <dbReference type="NCBI Taxonomy" id="1655234"/>
    <lineage>
        <taxon>Bacteria</taxon>
        <taxon>Pseudomonadati</taxon>
        <taxon>Pseudomonadota</taxon>
        <taxon>Gammaproteobacteria</taxon>
        <taxon>Alteromonadales</taxon>
        <taxon>Colwelliaceae</taxon>
        <taxon>Thalassotalea</taxon>
    </lineage>
</organism>
<evidence type="ECO:0000259" key="1">
    <source>
        <dbReference type="PROSITE" id="PS51186"/>
    </source>
</evidence>
<proteinExistence type="predicted"/>
<gene>
    <name evidence="2" type="ORF">DXX93_00350</name>
</gene>
<dbReference type="AlphaFoldDB" id="A0A3E0TKQ6"/>
<dbReference type="EMBL" id="QUOU01000001">
    <property type="protein sequence ID" value="REL25151.1"/>
    <property type="molecule type" value="Genomic_DNA"/>
</dbReference>